<evidence type="ECO:0000256" key="3">
    <source>
        <dbReference type="ARBA" id="ARBA00023136"/>
    </source>
</evidence>
<dbReference type="CDD" id="cd07185">
    <property type="entry name" value="OmpA_C-like"/>
    <property type="match status" value="1"/>
</dbReference>
<comment type="similarity">
    <text evidence="8">Belongs to the Pal lipoprotein family.</text>
</comment>
<dbReference type="InterPro" id="IPR006665">
    <property type="entry name" value="OmpA-like"/>
</dbReference>
<evidence type="ECO:0000313" key="15">
    <source>
        <dbReference type="Proteomes" id="UP000276029"/>
    </source>
</evidence>
<dbReference type="PROSITE" id="PS01068">
    <property type="entry name" value="OMPA_1"/>
    <property type="match status" value="1"/>
</dbReference>
<gene>
    <name evidence="8" type="primary">pal</name>
    <name evidence="13" type="ORF">DFR51_0080</name>
    <name evidence="12" type="ORF">SmB9_11220</name>
</gene>
<feature type="region of interest" description="Disordered" evidence="9">
    <location>
        <begin position="23"/>
        <end position="50"/>
    </location>
</feature>
<dbReference type="PANTHER" id="PTHR30329">
    <property type="entry name" value="STATOR ELEMENT OF FLAGELLAR MOTOR COMPLEX"/>
    <property type="match status" value="1"/>
</dbReference>
<keyword evidence="15" id="KW-1185">Reference proteome</keyword>
<comment type="subcellular location">
    <subcellularLocation>
        <location evidence="8">Cell outer membrane</location>
        <topology evidence="8">Lipid-anchor</topology>
    </subcellularLocation>
</comment>
<dbReference type="PRINTS" id="PR01021">
    <property type="entry name" value="OMPADOMAIN"/>
</dbReference>
<dbReference type="HAMAP" id="MF_02204">
    <property type="entry name" value="Pal"/>
    <property type="match status" value="1"/>
</dbReference>
<dbReference type="GO" id="GO:0051301">
    <property type="term" value="P:cell division"/>
    <property type="evidence" value="ECO:0007669"/>
    <property type="project" value="UniProtKB-UniRule"/>
</dbReference>
<dbReference type="EMBL" id="RBWX01000007">
    <property type="protein sequence ID" value="RKS90549.1"/>
    <property type="molecule type" value="Genomic_DNA"/>
</dbReference>
<keyword evidence="7 8" id="KW-0131">Cell cycle</keyword>
<keyword evidence="4 8" id="KW-0564">Palmitate</keyword>
<name>A0AAD1G0A3_SPHMI</name>
<evidence type="ECO:0000256" key="8">
    <source>
        <dbReference type="HAMAP-Rule" id="MF_02204"/>
    </source>
</evidence>
<dbReference type="InterPro" id="IPR036737">
    <property type="entry name" value="OmpA-like_sf"/>
</dbReference>
<dbReference type="Pfam" id="PF00691">
    <property type="entry name" value="OmpA"/>
    <property type="match status" value="1"/>
</dbReference>
<comment type="function">
    <text evidence="8">Part of the Tol-Pal system, which plays a role in outer membrane invagination during cell division and is important for maintaining outer membrane integrity.</text>
</comment>
<evidence type="ECO:0000256" key="10">
    <source>
        <dbReference type="SAM" id="SignalP"/>
    </source>
</evidence>
<organism evidence="12 14">
    <name type="scientific">Sphingosinicella microcystinivorans</name>
    <dbReference type="NCBI Taxonomy" id="335406"/>
    <lineage>
        <taxon>Bacteria</taxon>
        <taxon>Pseudomonadati</taxon>
        <taxon>Pseudomonadota</taxon>
        <taxon>Alphaproteobacteria</taxon>
        <taxon>Sphingomonadales</taxon>
        <taxon>Sphingosinicellaceae</taxon>
        <taxon>Sphingosinicella</taxon>
    </lineage>
</organism>
<evidence type="ECO:0000256" key="2">
    <source>
        <dbReference type="ARBA" id="ARBA00022729"/>
    </source>
</evidence>
<accession>A0AAD1G0A3</accession>
<dbReference type="Proteomes" id="UP000275727">
    <property type="component" value="Chromosome"/>
</dbReference>
<evidence type="ECO:0000256" key="1">
    <source>
        <dbReference type="ARBA" id="ARBA00022618"/>
    </source>
</evidence>
<evidence type="ECO:0000256" key="9">
    <source>
        <dbReference type="SAM" id="MobiDB-lite"/>
    </source>
</evidence>
<reference evidence="12 14" key="1">
    <citation type="submission" date="2018-06" db="EMBL/GenBank/DDBJ databases">
        <title>Complete Genome Sequence of the Microcystin-Degrading Bacterium Sphingosinicella microcystinivorans Strain B-9.</title>
        <authorList>
            <person name="Jin H."/>
            <person name="Nishizawa T."/>
            <person name="Guo Y."/>
            <person name="Nishizawa A."/>
            <person name="Park H."/>
            <person name="Kato H."/>
            <person name="Tsuji K."/>
            <person name="Harada K."/>
        </authorList>
    </citation>
    <scope>NUCLEOTIDE SEQUENCE [LARGE SCALE GENOMIC DNA]</scope>
    <source>
        <strain evidence="12 14">B9</strain>
    </source>
</reference>
<dbReference type="RefSeq" id="WP_121047088.1">
    <property type="nucleotide sequence ID" value="NZ_AP018711.1"/>
</dbReference>
<dbReference type="InterPro" id="IPR006664">
    <property type="entry name" value="OMP_bac"/>
</dbReference>
<evidence type="ECO:0000256" key="5">
    <source>
        <dbReference type="ARBA" id="ARBA00023237"/>
    </source>
</evidence>
<feature type="compositionally biased region" description="Pro residues" evidence="9">
    <location>
        <begin position="28"/>
        <end position="47"/>
    </location>
</feature>
<evidence type="ECO:0000313" key="12">
    <source>
        <dbReference type="EMBL" id="BBE33464.1"/>
    </source>
</evidence>
<dbReference type="NCBIfam" id="TIGR02802">
    <property type="entry name" value="Pal_lipo"/>
    <property type="match status" value="1"/>
</dbReference>
<dbReference type="InterPro" id="IPR050330">
    <property type="entry name" value="Bact_OuterMem_StrucFunc"/>
</dbReference>
<dbReference type="InterPro" id="IPR014169">
    <property type="entry name" value="Pal_lipo_C"/>
</dbReference>
<keyword evidence="5 8" id="KW-0998">Cell outer membrane</keyword>
<evidence type="ECO:0000313" key="13">
    <source>
        <dbReference type="EMBL" id="RKS90549.1"/>
    </source>
</evidence>
<dbReference type="PROSITE" id="PS51257">
    <property type="entry name" value="PROKAR_LIPOPROTEIN"/>
    <property type="match status" value="1"/>
</dbReference>
<evidence type="ECO:0000259" key="11">
    <source>
        <dbReference type="PROSITE" id="PS51123"/>
    </source>
</evidence>
<protein>
    <recommendedName>
        <fullName evidence="8">Peptidoglycan-associated lipoprotein</fullName>
        <shortName evidence="8">PAL</shortName>
    </recommendedName>
</protein>
<dbReference type="KEGG" id="smic:SmB9_11220"/>
<evidence type="ECO:0000256" key="7">
    <source>
        <dbReference type="ARBA" id="ARBA00023306"/>
    </source>
</evidence>
<keyword evidence="2 8" id="KW-0732">Signal</keyword>
<dbReference type="GO" id="GO:0009279">
    <property type="term" value="C:cell outer membrane"/>
    <property type="evidence" value="ECO:0007669"/>
    <property type="project" value="UniProtKB-SubCell"/>
</dbReference>
<dbReference type="SUPFAM" id="SSF103088">
    <property type="entry name" value="OmpA-like"/>
    <property type="match status" value="1"/>
</dbReference>
<dbReference type="InterPro" id="IPR039001">
    <property type="entry name" value="Pal"/>
</dbReference>
<keyword evidence="6 8" id="KW-0449">Lipoprotein</keyword>
<evidence type="ECO:0000256" key="4">
    <source>
        <dbReference type="ARBA" id="ARBA00023139"/>
    </source>
</evidence>
<comment type="subunit">
    <text evidence="8">The Tol-Pal system is composed of five core proteins: the inner membrane proteins TolA, TolQ and TolR, the periplasmic protein TolB and the outer membrane protein Pal. They form a network linking the inner and outer membranes and the peptidoglycan layer.</text>
</comment>
<dbReference type="Proteomes" id="UP000276029">
    <property type="component" value="Unassembled WGS sequence"/>
</dbReference>
<dbReference type="Gene3D" id="3.30.1330.60">
    <property type="entry name" value="OmpA-like domain"/>
    <property type="match status" value="1"/>
</dbReference>
<dbReference type="PANTHER" id="PTHR30329:SF21">
    <property type="entry name" value="LIPOPROTEIN YIAD-RELATED"/>
    <property type="match status" value="1"/>
</dbReference>
<feature type="domain" description="OmpA-like" evidence="11">
    <location>
        <begin position="58"/>
        <end position="175"/>
    </location>
</feature>
<dbReference type="PROSITE" id="PS51123">
    <property type="entry name" value="OMPA_2"/>
    <property type="match status" value="1"/>
</dbReference>
<dbReference type="InterPro" id="IPR006690">
    <property type="entry name" value="OMPA-like_CS"/>
</dbReference>
<sequence>MMNTALKAAMVAALVATAACSKKKEELPPPPPPAAPVETPPAPPPAPVTSTVVPGSVEDFIQQAGSDRVFFEFDSYQLDSASQATLTKQAGWLAQYSNVKVTIEGHADERGTREYNLALGERRANSVKNFLAGQGVAADRISVISYGKERPAVEGSDESAWAQNRRAVTVLVGAAAS</sequence>
<dbReference type="AlphaFoldDB" id="A0AAD1G0A3"/>
<feature type="chain" id="PRO_5042234725" description="Peptidoglycan-associated lipoprotein" evidence="10">
    <location>
        <begin position="19"/>
        <end position="177"/>
    </location>
</feature>
<keyword evidence="1 8" id="KW-0132">Cell division</keyword>
<keyword evidence="3 8" id="KW-0472">Membrane</keyword>
<proteinExistence type="inferred from homology"/>
<reference evidence="13 15" key="2">
    <citation type="submission" date="2018-10" db="EMBL/GenBank/DDBJ databases">
        <title>Genomic Encyclopedia of Type Strains, Phase IV (KMG-IV): sequencing the most valuable type-strain genomes for metagenomic binning, comparative biology and taxonomic classification.</title>
        <authorList>
            <person name="Goeker M."/>
        </authorList>
    </citation>
    <scope>NUCLEOTIDE SEQUENCE [LARGE SCALE GENOMIC DNA]</scope>
    <source>
        <strain evidence="13 15">DSM 19791</strain>
    </source>
</reference>
<dbReference type="EMBL" id="AP018711">
    <property type="protein sequence ID" value="BBE33464.1"/>
    <property type="molecule type" value="Genomic_DNA"/>
</dbReference>
<evidence type="ECO:0000256" key="6">
    <source>
        <dbReference type="ARBA" id="ARBA00023288"/>
    </source>
</evidence>
<feature type="signal peptide" evidence="10">
    <location>
        <begin position="1"/>
        <end position="18"/>
    </location>
</feature>
<evidence type="ECO:0000313" key="14">
    <source>
        <dbReference type="Proteomes" id="UP000275727"/>
    </source>
</evidence>